<feature type="transmembrane region" description="Helical" evidence="7">
    <location>
        <begin position="147"/>
        <end position="170"/>
    </location>
</feature>
<evidence type="ECO:0000256" key="1">
    <source>
        <dbReference type="ARBA" id="ARBA00004651"/>
    </source>
</evidence>
<feature type="transmembrane region" description="Helical" evidence="7">
    <location>
        <begin position="190"/>
        <end position="205"/>
    </location>
</feature>
<feature type="transmembrane region" description="Helical" evidence="7">
    <location>
        <begin position="105"/>
        <end position="126"/>
    </location>
</feature>
<protein>
    <submittedName>
        <fullName evidence="8">Chromate transporter</fullName>
    </submittedName>
</protein>
<evidence type="ECO:0000256" key="7">
    <source>
        <dbReference type="SAM" id="Phobius"/>
    </source>
</evidence>
<evidence type="ECO:0000256" key="4">
    <source>
        <dbReference type="ARBA" id="ARBA00022692"/>
    </source>
</evidence>
<dbReference type="EMBL" id="ARXX01000022">
    <property type="protein sequence ID" value="MBF5056446.1"/>
    <property type="molecule type" value="Genomic_DNA"/>
</dbReference>
<evidence type="ECO:0000256" key="5">
    <source>
        <dbReference type="ARBA" id="ARBA00022989"/>
    </source>
</evidence>
<evidence type="ECO:0000256" key="2">
    <source>
        <dbReference type="ARBA" id="ARBA00005262"/>
    </source>
</evidence>
<organism evidence="8 9">
    <name type="scientific">Alloalcanivorax profundimaris</name>
    <dbReference type="NCBI Taxonomy" id="2735259"/>
    <lineage>
        <taxon>Bacteria</taxon>
        <taxon>Pseudomonadati</taxon>
        <taxon>Pseudomonadota</taxon>
        <taxon>Gammaproteobacteria</taxon>
        <taxon>Oceanospirillales</taxon>
        <taxon>Alcanivoracaceae</taxon>
        <taxon>Alloalcanivorax</taxon>
    </lineage>
</organism>
<feature type="transmembrane region" description="Helical" evidence="7">
    <location>
        <begin position="279"/>
        <end position="301"/>
    </location>
</feature>
<reference evidence="8 9" key="1">
    <citation type="submission" date="2012-09" db="EMBL/GenBank/DDBJ databases">
        <title>Genome Sequence of alkane-degrading Bacterium Alcanivorax sp. 521-1.</title>
        <authorList>
            <person name="Lai Q."/>
            <person name="Shao Z."/>
        </authorList>
    </citation>
    <scope>NUCLEOTIDE SEQUENCE [LARGE SCALE GENOMIC DNA]</scope>
    <source>
        <strain evidence="8 9">521-1</strain>
    </source>
</reference>
<feature type="transmembrane region" description="Helical" evidence="7">
    <location>
        <begin position="217"/>
        <end position="239"/>
    </location>
</feature>
<dbReference type="Pfam" id="PF02417">
    <property type="entry name" value="Chromate_transp"/>
    <property type="match status" value="2"/>
</dbReference>
<keyword evidence="3" id="KW-1003">Cell membrane</keyword>
<feature type="transmembrane region" description="Helical" evidence="7">
    <location>
        <begin position="73"/>
        <end position="99"/>
    </location>
</feature>
<evidence type="ECO:0000256" key="6">
    <source>
        <dbReference type="ARBA" id="ARBA00023136"/>
    </source>
</evidence>
<evidence type="ECO:0000313" key="8">
    <source>
        <dbReference type="EMBL" id="MBF5056446.1"/>
    </source>
</evidence>
<dbReference type="PANTHER" id="PTHR33567">
    <property type="entry name" value="CHROMATE ION TRANSPORTER (EUROFUNG)"/>
    <property type="match status" value="1"/>
</dbReference>
<comment type="similarity">
    <text evidence="2">Belongs to the chromate ion transporter (CHR) (TC 2.A.51) family.</text>
</comment>
<evidence type="ECO:0000256" key="3">
    <source>
        <dbReference type="ARBA" id="ARBA00022475"/>
    </source>
</evidence>
<proteinExistence type="inferred from homology"/>
<dbReference type="PANTHER" id="PTHR33567:SF3">
    <property type="entry name" value="CHROMATE ION TRANSPORTER (EUROFUNG)"/>
    <property type="match status" value="1"/>
</dbReference>
<keyword evidence="9" id="KW-1185">Reference proteome</keyword>
<gene>
    <name evidence="8" type="ORF">Y5W_01740</name>
</gene>
<keyword evidence="5 7" id="KW-1133">Transmembrane helix</keyword>
<accession>A0ABS0AQM9</accession>
<dbReference type="InterPro" id="IPR014047">
    <property type="entry name" value="Chr_Tranpt_l_chain"/>
</dbReference>
<feature type="transmembrane region" description="Helical" evidence="7">
    <location>
        <begin position="313"/>
        <end position="333"/>
    </location>
</feature>
<name>A0ABS0AQM9_9GAMM</name>
<evidence type="ECO:0000313" key="9">
    <source>
        <dbReference type="Proteomes" id="UP000662703"/>
    </source>
</evidence>
<sequence>MAIWTVFREFLWLGCVSFGGPAAHVGYFHRRFVTGLGWLDDDTFARLMALTQFLPGPASSQLGFAIGRHRAGLAGAVAAFVAFTLPSFLLMLALALYAAHLPETVLGGLVQGLKWLAVVVVADAVLKMGGKFCRDGTTRALAVLTAALLWLWPGIGTQLLALLAAALIGIATRKGGEGEPAPGAAIPRRWPLLAFALIWGLLWLLPGDGLARLARDFYSAGALVFGGGHVVLPLLQGLVGERLAGDTFLTGYAAAQAVPGPMFSLASYLGALLAPGAPWLGALTATLAIFLPGFLLVLGLGDAWQRLAARPGLAGAVAGINAAVVGLLLAALYDPVFRSAVHGGLDLAMVAVGFLLLRWGRVPLVWLVAGMAVLGLVVEWV</sequence>
<dbReference type="NCBIfam" id="TIGR00937">
    <property type="entry name" value="2A51"/>
    <property type="match status" value="1"/>
</dbReference>
<comment type="caution">
    <text evidence="8">The sequence shown here is derived from an EMBL/GenBank/DDBJ whole genome shotgun (WGS) entry which is preliminary data.</text>
</comment>
<keyword evidence="4 7" id="KW-0812">Transmembrane</keyword>
<feature type="transmembrane region" description="Helical" evidence="7">
    <location>
        <begin position="364"/>
        <end position="380"/>
    </location>
</feature>
<dbReference type="Proteomes" id="UP000662703">
    <property type="component" value="Unassembled WGS sequence"/>
</dbReference>
<dbReference type="PIRSF" id="PIRSF004810">
    <property type="entry name" value="ChrA"/>
    <property type="match status" value="1"/>
</dbReference>
<comment type="subcellular location">
    <subcellularLocation>
        <location evidence="1">Cell membrane</location>
        <topology evidence="1">Multi-pass membrane protein</topology>
    </subcellularLocation>
</comment>
<dbReference type="InterPro" id="IPR003370">
    <property type="entry name" value="Chromate_transpt"/>
</dbReference>
<keyword evidence="6 7" id="KW-0472">Membrane</keyword>